<sequence>MINNMKKLFSAPMTAKKIVVLVTSFLVFAGITSYAVYEETKETVTLTVNGEDQVIRTHANTVGDVLSEQAIELRKEDFVNLSLDTVIEDDMNVIWKAAIPVELVINEEETKIWTTTETVQELLDSQNIKVTEHDKVEPKLNASIKANMEVLVESAFQLTMNVGGEEKQVWTTSTTVADFLEKQSITLNELDRVEPGLEEMVVAELTVSVTRVEKVTDVVEESVDYAVVTKKDANLTKGTEKVVNNGETGKVAKHYEVIIENGKEVSRELLKTETLKETKDRIVAVGTKVVKQPQVSRGSGKVAKEFTVSSTAYTAYCNGCSGITSTGINLKANPNAKVIAVDPSVIPLGTKVYVEGYGYAIAGDTGSAIRGNKIDVFFATKSQAYSWGRKTVKIKILE</sequence>
<dbReference type="PANTHER" id="PTHR39160:SF4">
    <property type="entry name" value="RESUSCITATION-PROMOTING FACTOR RPFB"/>
    <property type="match status" value="1"/>
</dbReference>
<dbReference type="InterPro" id="IPR036908">
    <property type="entry name" value="RlpA-like_sf"/>
</dbReference>
<dbReference type="Pfam" id="PF06725">
    <property type="entry name" value="3D"/>
    <property type="match status" value="1"/>
</dbReference>
<dbReference type="GO" id="GO:0004553">
    <property type="term" value="F:hydrolase activity, hydrolyzing O-glycosyl compounds"/>
    <property type="evidence" value="ECO:0007669"/>
    <property type="project" value="InterPro"/>
</dbReference>
<reference evidence="3 4" key="1">
    <citation type="submission" date="2020-02" db="EMBL/GenBank/DDBJ databases">
        <title>Bacillus aquiflavi sp. nov., isolated from yellow water of strong flavor Chinese baijiu in Yibin region of China.</title>
        <authorList>
            <person name="Xie J."/>
        </authorList>
    </citation>
    <scope>NUCLEOTIDE SEQUENCE [LARGE SCALE GENOMIC DNA]</scope>
    <source>
        <strain evidence="3 4">SA4</strain>
    </source>
</reference>
<dbReference type="InterPro" id="IPR011098">
    <property type="entry name" value="G5_dom"/>
</dbReference>
<evidence type="ECO:0000313" key="3">
    <source>
        <dbReference type="EMBL" id="NEY74139.1"/>
    </source>
</evidence>
<dbReference type="InterPro" id="IPR051933">
    <property type="entry name" value="Resuscitation_pf_RpfB"/>
</dbReference>
<gene>
    <name evidence="3" type="ORF">G4D63_20785</name>
</gene>
<dbReference type="Gene3D" id="2.40.40.10">
    <property type="entry name" value="RlpA-like domain"/>
    <property type="match status" value="1"/>
</dbReference>
<dbReference type="AlphaFoldDB" id="A0A6M0QE25"/>
<organism evidence="3 4">
    <name type="scientific">Bacillus mesophilus</name>
    <dbReference type="NCBI Taxonomy" id="1808955"/>
    <lineage>
        <taxon>Bacteria</taxon>
        <taxon>Bacillati</taxon>
        <taxon>Bacillota</taxon>
        <taxon>Bacilli</taxon>
        <taxon>Bacillales</taxon>
        <taxon>Bacillaceae</taxon>
        <taxon>Bacillus</taxon>
    </lineage>
</organism>
<dbReference type="GO" id="GO:0019867">
    <property type="term" value="C:outer membrane"/>
    <property type="evidence" value="ECO:0007669"/>
    <property type="project" value="InterPro"/>
</dbReference>
<dbReference type="Pfam" id="PF03990">
    <property type="entry name" value="DUF348"/>
    <property type="match status" value="3"/>
</dbReference>
<comment type="caution">
    <text evidence="3">The sequence shown here is derived from an EMBL/GenBank/DDBJ whole genome shotgun (WGS) entry which is preliminary data.</text>
</comment>
<feature type="domain" description="G5" evidence="2">
    <location>
        <begin position="209"/>
        <end position="289"/>
    </location>
</feature>
<dbReference type="InterPro" id="IPR010611">
    <property type="entry name" value="3D_dom"/>
</dbReference>
<dbReference type="GO" id="GO:0009254">
    <property type="term" value="P:peptidoglycan turnover"/>
    <property type="evidence" value="ECO:0007669"/>
    <property type="project" value="InterPro"/>
</dbReference>
<accession>A0A6M0QE25</accession>
<dbReference type="CDD" id="cd22786">
    <property type="entry name" value="DPBB_YuiC-like"/>
    <property type="match status" value="1"/>
</dbReference>
<protein>
    <submittedName>
        <fullName evidence="3">DUF348 domain-containing protein</fullName>
    </submittedName>
</protein>
<dbReference type="Pfam" id="PF07501">
    <property type="entry name" value="G5"/>
    <property type="match status" value="1"/>
</dbReference>
<dbReference type="Gene3D" id="2.20.230.10">
    <property type="entry name" value="Resuscitation-promoting factor rpfb"/>
    <property type="match status" value="1"/>
</dbReference>
<name>A0A6M0QE25_9BACI</name>
<evidence type="ECO:0000256" key="1">
    <source>
        <dbReference type="ARBA" id="ARBA00022729"/>
    </source>
</evidence>
<proteinExistence type="predicted"/>
<evidence type="ECO:0000259" key="2">
    <source>
        <dbReference type="PROSITE" id="PS51109"/>
    </source>
</evidence>
<keyword evidence="1" id="KW-0732">Signal</keyword>
<dbReference type="SUPFAM" id="SSF50685">
    <property type="entry name" value="Barwin-like endoglucanases"/>
    <property type="match status" value="1"/>
</dbReference>
<dbReference type="Proteomes" id="UP000481043">
    <property type="component" value="Unassembled WGS sequence"/>
</dbReference>
<dbReference type="PROSITE" id="PS51109">
    <property type="entry name" value="G5"/>
    <property type="match status" value="1"/>
</dbReference>
<dbReference type="RefSeq" id="WP_163182003.1">
    <property type="nucleotide sequence ID" value="NZ_JAAIWM010000014.1"/>
</dbReference>
<dbReference type="InterPro" id="IPR007137">
    <property type="entry name" value="DUF348"/>
</dbReference>
<dbReference type="EMBL" id="JAAIWM010000014">
    <property type="protein sequence ID" value="NEY74139.1"/>
    <property type="molecule type" value="Genomic_DNA"/>
</dbReference>
<dbReference type="PANTHER" id="PTHR39160">
    <property type="entry name" value="CELL WALL-BINDING PROTEIN YOCH"/>
    <property type="match status" value="1"/>
</dbReference>
<dbReference type="SMART" id="SM01208">
    <property type="entry name" value="G5"/>
    <property type="match status" value="1"/>
</dbReference>
<evidence type="ECO:0000313" key="4">
    <source>
        <dbReference type="Proteomes" id="UP000481043"/>
    </source>
</evidence>
<keyword evidence="4" id="KW-1185">Reference proteome</keyword>